<reference evidence="6 7" key="1">
    <citation type="journal article" date="2008" name="Genome Biol.">
        <title>The genome sequence of the model ascomycete fungus Podospora anserina.</title>
        <authorList>
            <person name="Espagne E."/>
            <person name="Lespinet O."/>
            <person name="Malagnac F."/>
            <person name="Da Silva C."/>
            <person name="Jaillon O."/>
            <person name="Porcel B.M."/>
            <person name="Couloux A."/>
            <person name="Aury J.-M."/>
            <person name="Segurens B."/>
            <person name="Poulain J."/>
            <person name="Anthouard V."/>
            <person name="Grossetete S."/>
            <person name="Khalili H."/>
            <person name="Coppin E."/>
            <person name="Dequard-Chablat M."/>
            <person name="Picard M."/>
            <person name="Contamine V."/>
            <person name="Arnaise S."/>
            <person name="Bourdais A."/>
            <person name="Berteaux-Lecellier V."/>
            <person name="Gautheret D."/>
            <person name="de Vries R.P."/>
            <person name="Battaglia E."/>
            <person name="Coutinho P.M."/>
            <person name="Danchin E.G.J."/>
            <person name="Henrissat B."/>
            <person name="El Khoury R."/>
            <person name="Sainsard-Chanet A."/>
            <person name="Boivin A."/>
            <person name="Pinan-Lucarre B."/>
            <person name="Sellem C.H."/>
            <person name="Debuchy R."/>
            <person name="Wincker P."/>
            <person name="Weissenbach J."/>
            <person name="Silar P."/>
        </authorList>
    </citation>
    <scope>NUCLEOTIDE SEQUENCE [LARGE SCALE GENOMIC DNA]</scope>
    <source>
        <strain evidence="7">S / ATCC MYA-4624 / DSM 980 / FGSC 10383</strain>
    </source>
</reference>
<dbReference type="PROSITE" id="PS00107">
    <property type="entry name" value="PROTEIN_KINASE_ATP"/>
    <property type="match status" value="1"/>
</dbReference>
<dbReference type="eggNOG" id="ENOG502SXF6">
    <property type="taxonomic scope" value="Eukaryota"/>
</dbReference>
<keyword evidence="1 3" id="KW-0547">Nucleotide-binding</keyword>
<protein>
    <recommendedName>
        <fullName evidence="5">Protein kinase domain-containing protein</fullName>
    </recommendedName>
</protein>
<dbReference type="InterPro" id="IPR000719">
    <property type="entry name" value="Prot_kinase_dom"/>
</dbReference>
<feature type="compositionally biased region" description="Pro residues" evidence="4">
    <location>
        <begin position="758"/>
        <end position="769"/>
    </location>
</feature>
<accession>A0A090C8U3</accession>
<feature type="region of interest" description="Disordered" evidence="4">
    <location>
        <begin position="959"/>
        <end position="980"/>
    </location>
</feature>
<feature type="domain" description="Protein kinase" evidence="5">
    <location>
        <begin position="127"/>
        <end position="596"/>
    </location>
</feature>
<dbReference type="Proteomes" id="UP000001197">
    <property type="component" value="Chromosome 1"/>
</dbReference>
<evidence type="ECO:0000313" key="7">
    <source>
        <dbReference type="Proteomes" id="UP000001197"/>
    </source>
</evidence>
<feature type="compositionally biased region" description="Gly residues" evidence="4">
    <location>
        <begin position="1013"/>
        <end position="1028"/>
    </location>
</feature>
<dbReference type="InterPro" id="IPR050198">
    <property type="entry name" value="Non-receptor_tyrosine_kinases"/>
</dbReference>
<feature type="binding site" evidence="3">
    <location>
        <position position="159"/>
    </location>
    <ligand>
        <name>ATP</name>
        <dbReference type="ChEBI" id="CHEBI:30616"/>
    </ligand>
</feature>
<dbReference type="InParanoid" id="A0A090C8U3"/>
<dbReference type="GO" id="GO:0005524">
    <property type="term" value="F:ATP binding"/>
    <property type="evidence" value="ECO:0007669"/>
    <property type="project" value="UniProtKB-UniRule"/>
</dbReference>
<feature type="compositionally biased region" description="Low complexity" evidence="4">
    <location>
        <begin position="680"/>
        <end position="710"/>
    </location>
</feature>
<dbReference type="InterPro" id="IPR017441">
    <property type="entry name" value="Protein_kinase_ATP_BS"/>
</dbReference>
<feature type="region of interest" description="Disordered" evidence="4">
    <location>
        <begin position="227"/>
        <end position="274"/>
    </location>
</feature>
<proteinExistence type="predicted"/>
<evidence type="ECO:0000256" key="1">
    <source>
        <dbReference type="ARBA" id="ARBA00022741"/>
    </source>
</evidence>
<feature type="region of interest" description="Disordered" evidence="4">
    <location>
        <begin position="905"/>
        <end position="932"/>
    </location>
</feature>
<organism evidence="6 7">
    <name type="scientific">Podospora anserina (strain S / ATCC MYA-4624 / DSM 980 / FGSC 10383)</name>
    <name type="common">Pleurage anserina</name>
    <dbReference type="NCBI Taxonomy" id="515849"/>
    <lineage>
        <taxon>Eukaryota</taxon>
        <taxon>Fungi</taxon>
        <taxon>Dikarya</taxon>
        <taxon>Ascomycota</taxon>
        <taxon>Pezizomycotina</taxon>
        <taxon>Sordariomycetes</taxon>
        <taxon>Sordariomycetidae</taxon>
        <taxon>Sordariales</taxon>
        <taxon>Podosporaceae</taxon>
        <taxon>Podospora</taxon>
        <taxon>Podospora anserina</taxon>
    </lineage>
</organism>
<sequence length="1028" mass="113025">MPPAVSKEAGQPGYLIDRRYRDRDPDYMRKLHLYRQRNATSLVYYRLGKQRLWEEECDQPELWRNYDLPLPGKAPGHENDKQKNSMINIQSLPKFDLGDKGVSNLPEEIQKELENIPLYIVSPQAQIGFRKFLGFGGNGLAAMYTIQDLKGRTRDVVFKYALNAISGNELENEKQMHRYLARARHITQRVYLRPPERKKNTAPLPGVDPRVVAGGLVSKAGGGLVSKAGGLVSKAGPSRRTITPTPAPPPAPPPDDDPDGSTDTDDGTGAKGYPVQAFHHWNYPQDRTVERSNIGKVDDNGPTLILEMMRRGGLESWIGRMSLLGQALPEKVLWLIFDCLLKAALALAYPPRFQEELYNSTHRHLGKYPINEILPPSEYEMSPDLVHFDLDATNLCVGDFADNDSDITHTMVPIIKLADFGMTTFMRNAMRNDPKLMHISRPRGKYWLGWLLPEQFTEEWDYITGFLPAEETDPEKKSSIAGKYSYKTNLYHVGLVMWGLITLRKLPFSPVPYECFEKEVTDPDTGNPVLDPKTGQPKMRKLWGYGGYLQGKIWDGIYDRVLLDLVVACMLEEPEQRPAFHELKQAIDREVKSEWEWQRNADVRKWCEQFFNEPAGEAPVVPIVPVANPAPVPVPPEPEPAAESAQQPQQPPPPPPPPPPTPTAPPAPPAPPPPPPLPLAPDLTTPQAPQQPQQPFASTPTRRPGRQTTRLVRRHNPIDPTQPRAKLLRRKPETQGESSRTPQAHIPAAPLPSTNPNLPSPAPQQPPPSYIAAVAAAAAATDDDAPPLPPQSSTSKATFLPPGAVIAPPAPPPSTPSRPGPTDDYIIKVLTPKVAGLHLTPVPPSTPAPLQPAGRRTTRRVLTPVGPRQRQRYELVVPPQQALYTPDQDSLDGLRTVMSKMRLGTPEKKSTKNKQPVDWFKDGGKGPPLGPSVQARWAAPGGVRRRWEREGAVVVIDERRGGGGGVGRSPPPRGGVAGGAQSGVVAAMADAVVGRPRVRRPAIIARIRRRGSSSGGGADDAGRTGGVM</sequence>
<dbReference type="EMBL" id="FO904936">
    <property type="protein sequence ID" value="CDP22931.1"/>
    <property type="molecule type" value="Genomic_DNA"/>
</dbReference>
<feature type="compositionally biased region" description="Pro residues" evidence="4">
    <location>
        <begin position="808"/>
        <end position="819"/>
    </location>
</feature>
<evidence type="ECO:0000259" key="5">
    <source>
        <dbReference type="PROSITE" id="PS50011"/>
    </source>
</evidence>
<reference evidence="7" key="2">
    <citation type="journal article" date="2014" name="Genetics">
        <title>Maintaining two mating types: Structure of the mating type locus and its role in heterokaryosis in Podospora anserina.</title>
        <authorList>
            <person name="Grognet P."/>
            <person name="Bidard F."/>
            <person name="Kuchly C."/>
            <person name="Tong L.C.H."/>
            <person name="Coppin E."/>
            <person name="Benkhali J.A."/>
            <person name="Couloux A."/>
            <person name="Wincker P."/>
            <person name="Debuchy R."/>
            <person name="Silar P."/>
        </authorList>
    </citation>
    <scope>GENOME REANNOTATION</scope>
    <source>
        <strain evidence="7">S / ATCC MYA-4624 / DSM 980 / FGSC 10383</strain>
    </source>
</reference>
<evidence type="ECO:0000256" key="2">
    <source>
        <dbReference type="ARBA" id="ARBA00022840"/>
    </source>
</evidence>
<feature type="compositionally biased region" description="Acidic residues" evidence="4">
    <location>
        <begin position="254"/>
        <end position="266"/>
    </location>
</feature>
<dbReference type="InterPro" id="IPR011009">
    <property type="entry name" value="Kinase-like_dom_sf"/>
</dbReference>
<keyword evidence="2 3" id="KW-0067">ATP-binding</keyword>
<dbReference type="AlphaFoldDB" id="A0A090C8U3"/>
<feature type="compositionally biased region" description="Pro residues" evidence="4">
    <location>
        <begin position="649"/>
        <end position="679"/>
    </location>
</feature>
<keyword evidence="7" id="KW-1185">Reference proteome</keyword>
<dbReference type="PANTHER" id="PTHR24418">
    <property type="entry name" value="TYROSINE-PROTEIN KINASE"/>
    <property type="match status" value="1"/>
</dbReference>
<evidence type="ECO:0000256" key="4">
    <source>
        <dbReference type="SAM" id="MobiDB-lite"/>
    </source>
</evidence>
<evidence type="ECO:0000313" key="6">
    <source>
        <dbReference type="EMBL" id="CDP22931.1"/>
    </source>
</evidence>
<evidence type="ECO:0000256" key="3">
    <source>
        <dbReference type="PROSITE-ProRule" id="PRU10141"/>
    </source>
</evidence>
<name>A0A090C8U3_PODAN</name>
<feature type="compositionally biased region" description="Low complexity" evidence="4">
    <location>
        <begin position="770"/>
        <end position="780"/>
    </location>
</feature>
<dbReference type="PRINTS" id="PR01217">
    <property type="entry name" value="PRICHEXTENSN"/>
</dbReference>
<dbReference type="STRING" id="515849.A0A090C8U3"/>
<dbReference type="GO" id="GO:0004672">
    <property type="term" value="F:protein kinase activity"/>
    <property type="evidence" value="ECO:0007669"/>
    <property type="project" value="InterPro"/>
</dbReference>
<feature type="region of interest" description="Disordered" evidence="4">
    <location>
        <begin position="632"/>
        <end position="825"/>
    </location>
</feature>
<dbReference type="PROSITE" id="PS50011">
    <property type="entry name" value="PROTEIN_KINASE_DOM"/>
    <property type="match status" value="1"/>
</dbReference>
<dbReference type="SUPFAM" id="SSF56112">
    <property type="entry name" value="Protein kinase-like (PK-like)"/>
    <property type="match status" value="1"/>
</dbReference>
<feature type="region of interest" description="Disordered" evidence="4">
    <location>
        <begin position="1004"/>
        <end position="1028"/>
    </location>
</feature>
<feature type="compositionally biased region" description="Low complexity" evidence="4">
    <location>
        <begin position="747"/>
        <end position="757"/>
    </location>
</feature>
<dbReference type="Gene3D" id="1.10.510.10">
    <property type="entry name" value="Transferase(Phosphotransferase) domain 1"/>
    <property type="match status" value="1"/>
</dbReference>